<name>A0A811ZX72_NYCPR</name>
<keyword evidence="8" id="KW-1185">Reference proteome</keyword>
<evidence type="ECO:0000256" key="4">
    <source>
        <dbReference type="ARBA" id="ARBA00022884"/>
    </source>
</evidence>
<dbReference type="InterPro" id="IPR035979">
    <property type="entry name" value="RBD_domain_sf"/>
</dbReference>
<dbReference type="AlphaFoldDB" id="A0A811ZX72"/>
<feature type="domain" description="Zinc finger CHHC-type" evidence="6">
    <location>
        <begin position="223"/>
        <end position="249"/>
    </location>
</feature>
<accession>A0A811ZX72</accession>
<dbReference type="InterPro" id="IPR012677">
    <property type="entry name" value="Nucleotide-bd_a/b_plait_sf"/>
</dbReference>
<dbReference type="SUPFAM" id="SSF54928">
    <property type="entry name" value="RNA-binding domain, RBD"/>
    <property type="match status" value="1"/>
</dbReference>
<dbReference type="Pfam" id="PF08080">
    <property type="entry name" value="zf-RNPHF"/>
    <property type="match status" value="1"/>
</dbReference>
<comment type="subcellular location">
    <subcellularLocation>
        <location evidence="1">Nucleus</location>
    </subcellularLocation>
</comment>
<dbReference type="GO" id="GO:0005634">
    <property type="term" value="C:nucleus"/>
    <property type="evidence" value="ECO:0007669"/>
    <property type="project" value="UniProtKB-SubCell"/>
</dbReference>
<sequence length="371" mass="41595">MMLGPKGGEGFVVKPCGLAWSCSVAEDVQNVLSECTVHDRTADVHFIYSREGRQSGQAFVELESENDVKMALKKARESMGYQHTSPNSVNICNDTLCGSKDSHLNAPRKKLFSPQVENCAKWKHIACDPKDKFTEDILVQLASQELADKALKKHKERIRHRYKVRSYLDPPLKFMSVQRWGWGGLMTALAQSGGILALSSNLLNSAGYGGNKEYCSLSNGYGFTIHLFGRDLRFCLSGMYDHRYRDGSSLSVLPYKATENDIYNFFLFKPVRVHTEIVSDERVTSEVGAEFETHKEAMQQCPKTWPTCKTYRQLFLNSIPGASNGTSSSQMIQGMRTSAQSTCSGLNSQHCEWLLRGCYFYGGQNSMGEYD</sequence>
<evidence type="ECO:0000256" key="5">
    <source>
        <dbReference type="ARBA" id="ARBA00023242"/>
    </source>
</evidence>
<evidence type="ECO:0000256" key="1">
    <source>
        <dbReference type="ARBA" id="ARBA00004123"/>
    </source>
</evidence>
<keyword evidence="5" id="KW-0539">Nucleus</keyword>
<evidence type="ECO:0000313" key="7">
    <source>
        <dbReference type="EMBL" id="CAD7693789.1"/>
    </source>
</evidence>
<comment type="caution">
    <text evidence="7">The sequence shown here is derived from an EMBL/GenBank/DDBJ whole genome shotgun (WGS) entry which is preliminary data.</text>
</comment>
<evidence type="ECO:0000259" key="6">
    <source>
        <dbReference type="Pfam" id="PF08080"/>
    </source>
</evidence>
<evidence type="ECO:0000313" key="8">
    <source>
        <dbReference type="Proteomes" id="UP000645828"/>
    </source>
</evidence>
<reference evidence="7" key="1">
    <citation type="submission" date="2020-12" db="EMBL/GenBank/DDBJ databases">
        <authorList>
            <consortium name="Molecular Ecology Group"/>
        </authorList>
    </citation>
    <scope>NUCLEOTIDE SEQUENCE</scope>
    <source>
        <strain evidence="7">TBG_1078</strain>
    </source>
</reference>
<keyword evidence="3" id="KW-0677">Repeat</keyword>
<keyword evidence="2" id="KW-0597">Phosphoprotein</keyword>
<evidence type="ECO:0000256" key="2">
    <source>
        <dbReference type="ARBA" id="ARBA00022553"/>
    </source>
</evidence>
<protein>
    <submittedName>
        <fullName evidence="7">(raccoon dog) hypothetical protein</fullName>
    </submittedName>
</protein>
<dbReference type="InterPro" id="IPR050666">
    <property type="entry name" value="ESRP"/>
</dbReference>
<evidence type="ECO:0000256" key="3">
    <source>
        <dbReference type="ARBA" id="ARBA00022737"/>
    </source>
</evidence>
<proteinExistence type="predicted"/>
<dbReference type="Proteomes" id="UP000645828">
    <property type="component" value="Unassembled WGS sequence"/>
</dbReference>
<keyword evidence="4" id="KW-0694">RNA-binding</keyword>
<dbReference type="InterPro" id="IPR012996">
    <property type="entry name" value="Znf_CHHC"/>
</dbReference>
<dbReference type="PANTHER" id="PTHR13976">
    <property type="entry name" value="HETEROGENEOUS NUCLEAR RIBONUCLEOPROTEIN-RELATED"/>
    <property type="match status" value="1"/>
</dbReference>
<dbReference type="EMBL" id="CAJHUB010000785">
    <property type="protein sequence ID" value="CAD7693789.1"/>
    <property type="molecule type" value="Genomic_DNA"/>
</dbReference>
<gene>
    <name evidence="7" type="ORF">NYPRO_LOCUS26581</name>
</gene>
<dbReference type="Gene3D" id="3.30.70.330">
    <property type="match status" value="2"/>
</dbReference>
<dbReference type="GO" id="GO:0003723">
    <property type="term" value="F:RNA binding"/>
    <property type="evidence" value="ECO:0007669"/>
    <property type="project" value="UniProtKB-KW"/>
</dbReference>
<organism evidence="7 8">
    <name type="scientific">Nyctereutes procyonoides</name>
    <name type="common">Raccoon dog</name>
    <name type="synonym">Canis procyonoides</name>
    <dbReference type="NCBI Taxonomy" id="34880"/>
    <lineage>
        <taxon>Eukaryota</taxon>
        <taxon>Metazoa</taxon>
        <taxon>Chordata</taxon>
        <taxon>Craniata</taxon>
        <taxon>Vertebrata</taxon>
        <taxon>Euteleostomi</taxon>
        <taxon>Mammalia</taxon>
        <taxon>Eutheria</taxon>
        <taxon>Laurasiatheria</taxon>
        <taxon>Carnivora</taxon>
        <taxon>Caniformia</taxon>
        <taxon>Canidae</taxon>
        <taxon>Nyctereutes</taxon>
    </lineage>
</organism>